<keyword evidence="6" id="KW-0723">Serine/threonine-protein kinase</keyword>
<name>A0ABV4U0A3_9BACT</name>
<dbReference type="Proteomes" id="UP001575105">
    <property type="component" value="Unassembled WGS sequence"/>
</dbReference>
<dbReference type="PROSITE" id="PS50011">
    <property type="entry name" value="PROTEIN_KINASE_DOM"/>
    <property type="match status" value="1"/>
</dbReference>
<gene>
    <name evidence="6" type="ORF">ACERK3_01880</name>
</gene>
<keyword evidence="1" id="KW-0808">Transferase</keyword>
<protein>
    <submittedName>
        <fullName evidence="6">Serine/threonine protein kinase</fullName>
    </submittedName>
</protein>
<keyword evidence="4" id="KW-0067">ATP-binding</keyword>
<dbReference type="SMART" id="SM00220">
    <property type="entry name" value="S_TKc"/>
    <property type="match status" value="1"/>
</dbReference>
<evidence type="ECO:0000259" key="5">
    <source>
        <dbReference type="PROSITE" id="PS50011"/>
    </source>
</evidence>
<proteinExistence type="predicted"/>
<organism evidence="6 7">
    <name type="scientific">Natronomicrosphaera hydrolytica</name>
    <dbReference type="NCBI Taxonomy" id="3242702"/>
    <lineage>
        <taxon>Bacteria</taxon>
        <taxon>Pseudomonadati</taxon>
        <taxon>Planctomycetota</taxon>
        <taxon>Phycisphaerae</taxon>
        <taxon>Phycisphaerales</taxon>
        <taxon>Phycisphaeraceae</taxon>
        <taxon>Natronomicrosphaera</taxon>
    </lineage>
</organism>
<evidence type="ECO:0000256" key="3">
    <source>
        <dbReference type="ARBA" id="ARBA00022777"/>
    </source>
</evidence>
<feature type="domain" description="Protein kinase" evidence="5">
    <location>
        <begin position="10"/>
        <end position="265"/>
    </location>
</feature>
<comment type="caution">
    <text evidence="6">The sequence shown here is derived from an EMBL/GenBank/DDBJ whole genome shotgun (WGS) entry which is preliminary data.</text>
</comment>
<dbReference type="InterPro" id="IPR011009">
    <property type="entry name" value="Kinase-like_dom_sf"/>
</dbReference>
<dbReference type="EMBL" id="JBGUBD010000001">
    <property type="protein sequence ID" value="MFA9477034.1"/>
    <property type="molecule type" value="Genomic_DNA"/>
</dbReference>
<dbReference type="GO" id="GO:0004674">
    <property type="term" value="F:protein serine/threonine kinase activity"/>
    <property type="evidence" value="ECO:0007669"/>
    <property type="project" value="UniProtKB-KW"/>
</dbReference>
<dbReference type="Pfam" id="PF00069">
    <property type="entry name" value="Pkinase"/>
    <property type="match status" value="1"/>
</dbReference>
<evidence type="ECO:0000313" key="7">
    <source>
        <dbReference type="Proteomes" id="UP001575105"/>
    </source>
</evidence>
<keyword evidence="7" id="KW-1185">Reference proteome</keyword>
<evidence type="ECO:0000256" key="1">
    <source>
        <dbReference type="ARBA" id="ARBA00022679"/>
    </source>
</evidence>
<accession>A0ABV4U0A3</accession>
<dbReference type="CDD" id="cd14014">
    <property type="entry name" value="STKc_PknB_like"/>
    <property type="match status" value="1"/>
</dbReference>
<evidence type="ECO:0000256" key="4">
    <source>
        <dbReference type="ARBA" id="ARBA00022840"/>
    </source>
</evidence>
<dbReference type="PROSITE" id="PS00108">
    <property type="entry name" value="PROTEIN_KINASE_ST"/>
    <property type="match status" value="1"/>
</dbReference>
<dbReference type="SUPFAM" id="SSF56112">
    <property type="entry name" value="Protein kinase-like (PK-like)"/>
    <property type="match status" value="1"/>
</dbReference>
<keyword evidence="3 6" id="KW-0418">Kinase</keyword>
<dbReference type="InterPro" id="IPR008271">
    <property type="entry name" value="Ser/Thr_kinase_AS"/>
</dbReference>
<sequence>MAEFHEIAGYQVLSTLGHGARSTIYAVRSKRGDNYALKRVVKQSPSDQRFVDQAILEHNIAKQFDHPALRQSYKLIRQRQFIRVSEVLVLMELVQGVTLEQHSVDDLAGLLEICQQAGHGLAAMHAGRYVHADIKPNNIMINQEGRAKIIDFGQSCPIGTIKERIQGTPDYIAPEQVRRERITIQTDVFNFGATLYWLLTRRHVPTLIPRGQAGISIRTHNTCPPPIEVNEQVPPALSSLVMDCIETEPADRPVSMGAVLDRLAIATTQVERQEANKSTRRAVPRRSAS</sequence>
<dbReference type="PANTHER" id="PTHR43671">
    <property type="entry name" value="SERINE/THREONINE-PROTEIN KINASE NEK"/>
    <property type="match status" value="1"/>
</dbReference>
<evidence type="ECO:0000256" key="2">
    <source>
        <dbReference type="ARBA" id="ARBA00022741"/>
    </source>
</evidence>
<reference evidence="6 7" key="1">
    <citation type="submission" date="2024-08" db="EMBL/GenBank/DDBJ databases">
        <title>Whole-genome sequencing of halo(alkali)philic microorganisms from hypersaline lakes.</title>
        <authorList>
            <person name="Sorokin D.Y."/>
            <person name="Merkel A.Y."/>
            <person name="Messina E."/>
            <person name="Yakimov M."/>
        </authorList>
    </citation>
    <scope>NUCLEOTIDE SEQUENCE [LARGE SCALE GENOMIC DNA]</scope>
    <source>
        <strain evidence="6 7">AB-hyl4</strain>
    </source>
</reference>
<dbReference type="Gene3D" id="1.10.510.10">
    <property type="entry name" value="Transferase(Phosphotransferase) domain 1"/>
    <property type="match status" value="1"/>
</dbReference>
<dbReference type="RefSeq" id="WP_425343957.1">
    <property type="nucleotide sequence ID" value="NZ_JBGUBD010000001.1"/>
</dbReference>
<dbReference type="InterPro" id="IPR000719">
    <property type="entry name" value="Prot_kinase_dom"/>
</dbReference>
<dbReference type="Gene3D" id="3.30.200.20">
    <property type="entry name" value="Phosphorylase Kinase, domain 1"/>
    <property type="match status" value="1"/>
</dbReference>
<dbReference type="PANTHER" id="PTHR43671:SF106">
    <property type="entry name" value="NIMA-LIKE KINASE"/>
    <property type="match status" value="1"/>
</dbReference>
<keyword evidence="2" id="KW-0547">Nucleotide-binding</keyword>
<evidence type="ECO:0000313" key="6">
    <source>
        <dbReference type="EMBL" id="MFA9477034.1"/>
    </source>
</evidence>
<dbReference type="InterPro" id="IPR050660">
    <property type="entry name" value="NEK_Ser/Thr_kinase"/>
</dbReference>